<dbReference type="EMBL" id="SRYA01000044">
    <property type="protein sequence ID" value="TGY93420.1"/>
    <property type="molecule type" value="Genomic_DNA"/>
</dbReference>
<accession>A0AC61RSV2</accession>
<organism evidence="1 2">
    <name type="scientific">Petralouisia muris</name>
    <dbReference type="NCBI Taxonomy" id="3032872"/>
    <lineage>
        <taxon>Bacteria</taxon>
        <taxon>Bacillati</taxon>
        <taxon>Bacillota</taxon>
        <taxon>Clostridia</taxon>
        <taxon>Lachnospirales</taxon>
        <taxon>Lachnospiraceae</taxon>
        <taxon>Petralouisia</taxon>
    </lineage>
</organism>
<name>A0AC61RSV2_9FIRM</name>
<sequence>MKNNDNAEMGKTGETVVLNGWNQPIKAFPTVEIPLDEYKAFVEFNVKGPTVEIPLQQYEELKEDNMRMQGKIWDLENQIRDLEYKLEGERDRKREIDKHTDIVTKKVADGITENVMNDLLKLSEEQKKELRERWQLKSGVSDKK</sequence>
<reference evidence="1" key="1">
    <citation type="submission" date="2019-04" db="EMBL/GenBank/DDBJ databases">
        <title>Microbes associate with the intestines of laboratory mice.</title>
        <authorList>
            <person name="Navarre W."/>
            <person name="Wong E."/>
            <person name="Huang K."/>
            <person name="Tropini C."/>
            <person name="Ng K."/>
            <person name="Yu B."/>
        </authorList>
    </citation>
    <scope>NUCLEOTIDE SEQUENCE</scope>
    <source>
        <strain evidence="1">NM01_1-7b</strain>
    </source>
</reference>
<evidence type="ECO:0000313" key="1">
    <source>
        <dbReference type="EMBL" id="TGY93420.1"/>
    </source>
</evidence>
<proteinExistence type="predicted"/>
<comment type="caution">
    <text evidence="1">The sequence shown here is derived from an EMBL/GenBank/DDBJ whole genome shotgun (WGS) entry which is preliminary data.</text>
</comment>
<protein>
    <submittedName>
        <fullName evidence="1">Uncharacterized protein</fullName>
    </submittedName>
</protein>
<dbReference type="Proteomes" id="UP000304953">
    <property type="component" value="Unassembled WGS sequence"/>
</dbReference>
<evidence type="ECO:0000313" key="2">
    <source>
        <dbReference type="Proteomes" id="UP000304953"/>
    </source>
</evidence>
<keyword evidence="2" id="KW-1185">Reference proteome</keyword>
<gene>
    <name evidence="1" type="ORF">E5329_18550</name>
</gene>